<dbReference type="PANTHER" id="PTHR46648:SF1">
    <property type="entry name" value="ADENOSINE 5'-MONOPHOSPHORAMIDASE HNT1"/>
    <property type="match status" value="1"/>
</dbReference>
<evidence type="ECO:0000313" key="3">
    <source>
        <dbReference type="EMBL" id="MFC3152507.1"/>
    </source>
</evidence>
<protein>
    <submittedName>
        <fullName evidence="3">HIT family protein</fullName>
        <ecNumber evidence="3">2.1.1.-</ecNumber>
    </submittedName>
</protein>
<dbReference type="Pfam" id="PF01230">
    <property type="entry name" value="HIT"/>
    <property type="match status" value="1"/>
</dbReference>
<dbReference type="EC" id="2.1.1.-" evidence="3"/>
<dbReference type="InterPro" id="IPR011146">
    <property type="entry name" value="HIT-like"/>
</dbReference>
<dbReference type="Gene3D" id="3.30.428.10">
    <property type="entry name" value="HIT-like"/>
    <property type="match status" value="1"/>
</dbReference>
<dbReference type="GO" id="GO:0032259">
    <property type="term" value="P:methylation"/>
    <property type="evidence" value="ECO:0007669"/>
    <property type="project" value="UniProtKB-KW"/>
</dbReference>
<gene>
    <name evidence="3" type="ORF">ACFOEK_15840</name>
</gene>
<organism evidence="3 4">
    <name type="scientific">Litoribrevibacter euphylliae</name>
    <dbReference type="NCBI Taxonomy" id="1834034"/>
    <lineage>
        <taxon>Bacteria</taxon>
        <taxon>Pseudomonadati</taxon>
        <taxon>Pseudomonadota</taxon>
        <taxon>Gammaproteobacteria</taxon>
        <taxon>Oceanospirillales</taxon>
        <taxon>Oceanospirillaceae</taxon>
        <taxon>Litoribrevibacter</taxon>
    </lineage>
</organism>
<dbReference type="InterPro" id="IPR036265">
    <property type="entry name" value="HIT-like_sf"/>
</dbReference>
<keyword evidence="3" id="KW-0489">Methyltransferase</keyword>
<dbReference type="PROSITE" id="PS00892">
    <property type="entry name" value="HIT_1"/>
    <property type="match status" value="1"/>
</dbReference>
<dbReference type="PRINTS" id="PR00332">
    <property type="entry name" value="HISTRIAD"/>
</dbReference>
<keyword evidence="4" id="KW-1185">Reference proteome</keyword>
<comment type="caution">
    <text evidence="3">The sequence shown here is derived from an EMBL/GenBank/DDBJ whole genome shotgun (WGS) entry which is preliminary data.</text>
</comment>
<keyword evidence="3" id="KW-0808">Transferase</keyword>
<feature type="short sequence motif" description="Histidine triad motif" evidence="1">
    <location>
        <begin position="97"/>
        <end position="101"/>
    </location>
</feature>
<evidence type="ECO:0000256" key="1">
    <source>
        <dbReference type="PROSITE-ProRule" id="PRU00464"/>
    </source>
</evidence>
<name>A0ABV7HF60_9GAMM</name>
<dbReference type="InterPro" id="IPR019808">
    <property type="entry name" value="Histidine_triad_CS"/>
</dbReference>
<dbReference type="Proteomes" id="UP001595476">
    <property type="component" value="Unassembled WGS sequence"/>
</dbReference>
<evidence type="ECO:0000313" key="4">
    <source>
        <dbReference type="Proteomes" id="UP001595476"/>
    </source>
</evidence>
<dbReference type="RefSeq" id="WP_386722437.1">
    <property type="nucleotide sequence ID" value="NZ_JBHRSZ010000007.1"/>
</dbReference>
<dbReference type="SUPFAM" id="SSF54197">
    <property type="entry name" value="HIT-like"/>
    <property type="match status" value="1"/>
</dbReference>
<dbReference type="EMBL" id="JBHRSZ010000007">
    <property type="protein sequence ID" value="MFC3152507.1"/>
    <property type="molecule type" value="Genomic_DNA"/>
</dbReference>
<reference evidence="4" key="1">
    <citation type="journal article" date="2019" name="Int. J. Syst. Evol. Microbiol.">
        <title>The Global Catalogue of Microorganisms (GCM) 10K type strain sequencing project: providing services to taxonomists for standard genome sequencing and annotation.</title>
        <authorList>
            <consortium name="The Broad Institute Genomics Platform"/>
            <consortium name="The Broad Institute Genome Sequencing Center for Infectious Disease"/>
            <person name="Wu L."/>
            <person name="Ma J."/>
        </authorList>
    </citation>
    <scope>NUCLEOTIDE SEQUENCE [LARGE SCALE GENOMIC DNA]</scope>
    <source>
        <strain evidence="4">KCTC 52438</strain>
    </source>
</reference>
<accession>A0ABV7HF60</accession>
<feature type="domain" description="HIT" evidence="2">
    <location>
        <begin position="4"/>
        <end position="112"/>
    </location>
</feature>
<sequence length="147" mass="16528">MSCIFCQINQGALPAHTVYEDEHCRAIVDKFPLSPGHVIILSKSHQGSVDQLEDSELQGIWQAGRKISQAMKRVDSSIKDVHFLINDGPSANQHVPHVHLHVIPRYGWDLGFLPLRFMTRFLNPLNHWGKDASSRDWAAALSNQIAV</sequence>
<dbReference type="PANTHER" id="PTHR46648">
    <property type="entry name" value="HIT FAMILY PROTEIN 1"/>
    <property type="match status" value="1"/>
</dbReference>
<dbReference type="GO" id="GO:0008168">
    <property type="term" value="F:methyltransferase activity"/>
    <property type="evidence" value="ECO:0007669"/>
    <property type="project" value="UniProtKB-KW"/>
</dbReference>
<dbReference type="InterPro" id="IPR001310">
    <property type="entry name" value="Histidine_triad_HIT"/>
</dbReference>
<dbReference type="PROSITE" id="PS51084">
    <property type="entry name" value="HIT_2"/>
    <property type="match status" value="1"/>
</dbReference>
<evidence type="ECO:0000259" key="2">
    <source>
        <dbReference type="PROSITE" id="PS51084"/>
    </source>
</evidence>
<proteinExistence type="predicted"/>